<evidence type="ECO:0000313" key="2">
    <source>
        <dbReference type="Proteomes" id="UP001549086"/>
    </source>
</evidence>
<protein>
    <submittedName>
        <fullName evidence="1">Uncharacterized protein</fullName>
    </submittedName>
</protein>
<sequence>MNIRYFFMASAITSVLTLALQESDRIVNKKPSPIVAPYTAHESDLHNHGSVSGALDTLNILETDSKSGVQQTEIND</sequence>
<dbReference type="Proteomes" id="UP001549086">
    <property type="component" value="Unassembled WGS sequence"/>
</dbReference>
<reference evidence="1 2" key="1">
    <citation type="submission" date="2024-06" db="EMBL/GenBank/DDBJ databases">
        <title>Genomic Encyclopedia of Type Strains, Phase IV (KMG-IV): sequencing the most valuable type-strain genomes for metagenomic binning, comparative biology and taxonomic classification.</title>
        <authorList>
            <person name="Goeker M."/>
        </authorList>
    </citation>
    <scope>NUCLEOTIDE SEQUENCE [LARGE SCALE GENOMIC DNA]</scope>
    <source>
        <strain evidence="1 2">DSM 23649</strain>
    </source>
</reference>
<proteinExistence type="predicted"/>
<keyword evidence="2" id="KW-1185">Reference proteome</keyword>
<accession>A0ABV2HHA6</accession>
<dbReference type="EMBL" id="JBEPLI010000008">
    <property type="protein sequence ID" value="MET3589878.1"/>
    <property type="molecule type" value="Genomic_DNA"/>
</dbReference>
<name>A0ABV2HHA6_9HYPH</name>
<gene>
    <name evidence="1" type="ORF">ABID23_000966</name>
</gene>
<evidence type="ECO:0000313" key="1">
    <source>
        <dbReference type="EMBL" id="MET3589878.1"/>
    </source>
</evidence>
<dbReference type="RefSeq" id="WP_354189780.1">
    <property type="nucleotide sequence ID" value="NZ_JBEPLI010000008.1"/>
</dbReference>
<comment type="caution">
    <text evidence="1">The sequence shown here is derived from an EMBL/GenBank/DDBJ whole genome shotgun (WGS) entry which is preliminary data.</text>
</comment>
<organism evidence="1 2">
    <name type="scientific">Bartonella silvatica</name>
    <dbReference type="NCBI Taxonomy" id="357760"/>
    <lineage>
        <taxon>Bacteria</taxon>
        <taxon>Pseudomonadati</taxon>
        <taxon>Pseudomonadota</taxon>
        <taxon>Alphaproteobacteria</taxon>
        <taxon>Hyphomicrobiales</taxon>
        <taxon>Bartonellaceae</taxon>
        <taxon>Bartonella</taxon>
    </lineage>
</organism>